<evidence type="ECO:0000313" key="1">
    <source>
        <dbReference type="EMBL" id="VVC25444.1"/>
    </source>
</evidence>
<reference evidence="1 2" key="1">
    <citation type="submission" date="2019-08" db="EMBL/GenBank/DDBJ databases">
        <authorList>
            <person name="Alioto T."/>
            <person name="Alioto T."/>
            <person name="Gomez Garrido J."/>
        </authorList>
    </citation>
    <scope>NUCLEOTIDE SEQUENCE [LARGE SCALE GENOMIC DNA]</scope>
</reference>
<keyword evidence="2" id="KW-1185">Reference proteome</keyword>
<accession>A0A5E4M033</accession>
<protein>
    <submittedName>
        <fullName evidence="1">Uncharacterized protein</fullName>
    </submittedName>
</protein>
<dbReference type="AlphaFoldDB" id="A0A5E4M033"/>
<gene>
    <name evidence="1" type="ORF">CINCED_3A017873</name>
</gene>
<dbReference type="Proteomes" id="UP000325440">
    <property type="component" value="Unassembled WGS sequence"/>
</dbReference>
<dbReference type="EMBL" id="CABPRJ010000013">
    <property type="protein sequence ID" value="VVC25444.1"/>
    <property type="molecule type" value="Genomic_DNA"/>
</dbReference>
<dbReference type="OrthoDB" id="10511740at2759"/>
<proteinExistence type="predicted"/>
<name>A0A5E4M033_9HEMI</name>
<organism evidence="1 2">
    <name type="scientific">Cinara cedri</name>
    <dbReference type="NCBI Taxonomy" id="506608"/>
    <lineage>
        <taxon>Eukaryota</taxon>
        <taxon>Metazoa</taxon>
        <taxon>Ecdysozoa</taxon>
        <taxon>Arthropoda</taxon>
        <taxon>Hexapoda</taxon>
        <taxon>Insecta</taxon>
        <taxon>Pterygota</taxon>
        <taxon>Neoptera</taxon>
        <taxon>Paraneoptera</taxon>
        <taxon>Hemiptera</taxon>
        <taxon>Sternorrhyncha</taxon>
        <taxon>Aphidomorpha</taxon>
        <taxon>Aphidoidea</taxon>
        <taxon>Aphididae</taxon>
        <taxon>Lachninae</taxon>
        <taxon>Cinara</taxon>
    </lineage>
</organism>
<evidence type="ECO:0000313" key="2">
    <source>
        <dbReference type="Proteomes" id="UP000325440"/>
    </source>
</evidence>
<sequence>MRSRLFTFQASHSTIKSNIYKDKYDELLQVLDVLKIQNLPDKYDIQYGDKSVRRLAMKFEVDETSIVRSFCAFEDSKNK</sequence>